<protein>
    <submittedName>
        <fullName evidence="5">Class I SAM-dependent methyltransferase</fullName>
    </submittedName>
</protein>
<evidence type="ECO:0000313" key="5">
    <source>
        <dbReference type="EMBL" id="NGQ92736.1"/>
    </source>
</evidence>
<name>A0A6M1U1C2_9RHOB</name>
<evidence type="ECO:0000256" key="3">
    <source>
        <dbReference type="ARBA" id="ARBA00022691"/>
    </source>
</evidence>
<dbReference type="Pfam" id="PF08241">
    <property type="entry name" value="Methyltransf_11"/>
    <property type="match status" value="1"/>
</dbReference>
<feature type="domain" description="Methyltransferase type 11" evidence="4">
    <location>
        <begin position="64"/>
        <end position="157"/>
    </location>
</feature>
<keyword evidence="6" id="KW-1185">Reference proteome</keyword>
<dbReference type="SUPFAM" id="SSF53335">
    <property type="entry name" value="S-adenosyl-L-methionine-dependent methyltransferases"/>
    <property type="match status" value="1"/>
</dbReference>
<accession>A0A6M1U1C2</accession>
<dbReference type="PANTHER" id="PTHR43464:SF19">
    <property type="entry name" value="UBIQUINONE BIOSYNTHESIS O-METHYLTRANSFERASE, MITOCHONDRIAL"/>
    <property type="match status" value="1"/>
</dbReference>
<dbReference type="Gene3D" id="3.40.50.150">
    <property type="entry name" value="Vaccinia Virus protein VP39"/>
    <property type="match status" value="1"/>
</dbReference>
<evidence type="ECO:0000256" key="2">
    <source>
        <dbReference type="ARBA" id="ARBA00022679"/>
    </source>
</evidence>
<dbReference type="CDD" id="cd02440">
    <property type="entry name" value="AdoMet_MTases"/>
    <property type="match status" value="1"/>
</dbReference>
<dbReference type="GO" id="GO:0008757">
    <property type="term" value="F:S-adenosylmethionine-dependent methyltransferase activity"/>
    <property type="evidence" value="ECO:0007669"/>
    <property type="project" value="InterPro"/>
</dbReference>
<dbReference type="InterPro" id="IPR029063">
    <property type="entry name" value="SAM-dependent_MTases_sf"/>
</dbReference>
<dbReference type="AlphaFoldDB" id="A0A6M1U1C2"/>
<organism evidence="5 6">
    <name type="scientific">Paragemmobacter kunshanensis</name>
    <dbReference type="NCBI Taxonomy" id="2583234"/>
    <lineage>
        <taxon>Bacteria</taxon>
        <taxon>Pseudomonadati</taxon>
        <taxon>Pseudomonadota</taxon>
        <taxon>Alphaproteobacteria</taxon>
        <taxon>Rhodobacterales</taxon>
        <taxon>Paracoccaceae</taxon>
        <taxon>Paragemmobacter</taxon>
    </lineage>
</organism>
<comment type="caution">
    <text evidence="5">The sequence shown here is derived from an EMBL/GenBank/DDBJ whole genome shotgun (WGS) entry which is preliminary data.</text>
</comment>
<evidence type="ECO:0000256" key="1">
    <source>
        <dbReference type="ARBA" id="ARBA00022603"/>
    </source>
</evidence>
<evidence type="ECO:0000259" key="4">
    <source>
        <dbReference type="Pfam" id="PF08241"/>
    </source>
</evidence>
<reference evidence="5 6" key="1">
    <citation type="submission" date="2020-02" db="EMBL/GenBank/DDBJ databases">
        <title>Rhodobacter translucens sp. nov., a novel bacterium isolated from activated sludge.</title>
        <authorList>
            <person name="Liu J."/>
        </authorList>
    </citation>
    <scope>NUCLEOTIDE SEQUENCE [LARGE SCALE GENOMIC DNA]</scope>
    <source>
        <strain evidence="5 6">HX-7-19</strain>
    </source>
</reference>
<keyword evidence="3" id="KW-0949">S-adenosyl-L-methionine</keyword>
<dbReference type="EMBL" id="JAALFE010000022">
    <property type="protein sequence ID" value="NGQ92736.1"/>
    <property type="molecule type" value="Genomic_DNA"/>
</dbReference>
<evidence type="ECO:0000313" key="6">
    <source>
        <dbReference type="Proteomes" id="UP000474758"/>
    </source>
</evidence>
<dbReference type="GO" id="GO:0032259">
    <property type="term" value="P:methylation"/>
    <property type="evidence" value="ECO:0007669"/>
    <property type="project" value="UniProtKB-KW"/>
</dbReference>
<gene>
    <name evidence="5" type="ORF">G5V65_17725</name>
</gene>
<keyword evidence="1 5" id="KW-0489">Methyltransferase</keyword>
<keyword evidence="2 5" id="KW-0808">Transferase</keyword>
<dbReference type="InterPro" id="IPR013216">
    <property type="entry name" value="Methyltransf_11"/>
</dbReference>
<dbReference type="RefSeq" id="WP_165052771.1">
    <property type="nucleotide sequence ID" value="NZ_JAALFE010000022.1"/>
</dbReference>
<sequence>MASGGHDGHLGAVYDARAPEEVAAVYDAWASTYDAEMAKAGYRHPAVGLALLARHLPRGAGPVLDAGCGTGLLGDWLGILGFSPVEGLDLSPGMLEVARAKGSYARLHNLALGRELPFETGQFAAVISTGVFTTGHVGAEGLPELFRITRPGGVIVLTVKTTLWEGGFAAALAQQQAVQTSVQTAVHIVEQTAPYISMPGEKGTVPSLALVLRRL</sequence>
<dbReference type="PANTHER" id="PTHR43464">
    <property type="entry name" value="METHYLTRANSFERASE"/>
    <property type="match status" value="1"/>
</dbReference>
<dbReference type="Proteomes" id="UP000474758">
    <property type="component" value="Unassembled WGS sequence"/>
</dbReference>
<proteinExistence type="predicted"/>